<dbReference type="Pfam" id="PF00712">
    <property type="entry name" value="DNA_pol3_beta"/>
    <property type="match status" value="1"/>
</dbReference>
<dbReference type="GO" id="GO:0006271">
    <property type="term" value="P:DNA strand elongation involved in DNA replication"/>
    <property type="evidence" value="ECO:0007669"/>
    <property type="project" value="TreeGrafter"/>
</dbReference>
<dbReference type="InterPro" id="IPR022634">
    <property type="entry name" value="DNA_polIII_beta_N"/>
</dbReference>
<evidence type="ECO:0000256" key="1">
    <source>
        <dbReference type="ARBA" id="ARBA00004496"/>
    </source>
</evidence>
<evidence type="ECO:0000256" key="9">
    <source>
        <dbReference type="ARBA" id="ARBA00023125"/>
    </source>
</evidence>
<evidence type="ECO:0000256" key="5">
    <source>
        <dbReference type="ARBA" id="ARBA00022679"/>
    </source>
</evidence>
<evidence type="ECO:0000256" key="2">
    <source>
        <dbReference type="ARBA" id="ARBA00010752"/>
    </source>
</evidence>
<dbReference type="SMART" id="SM00480">
    <property type="entry name" value="POL3Bc"/>
    <property type="match status" value="1"/>
</dbReference>
<evidence type="ECO:0000256" key="4">
    <source>
        <dbReference type="ARBA" id="ARBA00022490"/>
    </source>
</evidence>
<dbReference type="Gene3D" id="3.10.150.10">
    <property type="entry name" value="DNA Polymerase III, subunit A, domain 2"/>
    <property type="match status" value="1"/>
</dbReference>
<dbReference type="InterPro" id="IPR046938">
    <property type="entry name" value="DNA_clamp_sf"/>
</dbReference>
<dbReference type="GO" id="GO:0005737">
    <property type="term" value="C:cytoplasm"/>
    <property type="evidence" value="ECO:0007669"/>
    <property type="project" value="UniProtKB-SubCell"/>
</dbReference>
<reference evidence="14 15" key="1">
    <citation type="submission" date="2015-03" db="EMBL/GenBank/DDBJ databases">
        <authorList>
            <person name="Murphy D."/>
        </authorList>
    </citation>
    <scope>NUCLEOTIDE SEQUENCE [LARGE SCALE GENOMIC DNA]</scope>
    <source>
        <strain evidence="14 15">OL-4</strain>
    </source>
</reference>
<dbReference type="AlphaFoldDB" id="A0A0E4C832"/>
<protein>
    <recommendedName>
        <fullName evidence="3 10">Beta sliding clamp</fullName>
    </recommendedName>
</protein>
<keyword evidence="15" id="KW-1185">Reference proteome</keyword>
<evidence type="ECO:0000256" key="6">
    <source>
        <dbReference type="ARBA" id="ARBA00022695"/>
    </source>
</evidence>
<evidence type="ECO:0000313" key="14">
    <source>
        <dbReference type="EMBL" id="CFX24938.1"/>
    </source>
</evidence>
<dbReference type="InterPro" id="IPR022635">
    <property type="entry name" value="DNA_polIII_beta_C"/>
</dbReference>
<dbReference type="CDD" id="cd00140">
    <property type="entry name" value="beta_clamp"/>
    <property type="match status" value="1"/>
</dbReference>
<keyword evidence="5 10" id="KW-0808">Transferase</keyword>
<keyword evidence="7 10" id="KW-0235">DNA replication</keyword>
<feature type="domain" description="DNA polymerase III beta sliding clamp N-terminal" evidence="11">
    <location>
        <begin position="1"/>
        <end position="122"/>
    </location>
</feature>
<proteinExistence type="inferred from homology"/>
<dbReference type="OrthoDB" id="8421503at2"/>
<dbReference type="RefSeq" id="WP_046496180.1">
    <property type="nucleotide sequence ID" value="NZ_CGIH01000012.1"/>
</dbReference>
<organism evidence="14 15">
    <name type="scientific">Syntrophomonas zehnderi OL-4</name>
    <dbReference type="NCBI Taxonomy" id="690567"/>
    <lineage>
        <taxon>Bacteria</taxon>
        <taxon>Bacillati</taxon>
        <taxon>Bacillota</taxon>
        <taxon>Clostridia</taxon>
        <taxon>Eubacteriales</taxon>
        <taxon>Syntrophomonadaceae</taxon>
        <taxon>Syntrophomonas</taxon>
    </lineage>
</organism>
<keyword evidence="9" id="KW-0238">DNA-binding</keyword>
<keyword evidence="4 10" id="KW-0963">Cytoplasm</keyword>
<evidence type="ECO:0000256" key="7">
    <source>
        <dbReference type="ARBA" id="ARBA00022705"/>
    </source>
</evidence>
<name>A0A0E4C832_9FIRM</name>
<evidence type="ECO:0000259" key="12">
    <source>
        <dbReference type="Pfam" id="PF02767"/>
    </source>
</evidence>
<dbReference type="Gene3D" id="3.70.10.10">
    <property type="match status" value="1"/>
</dbReference>
<dbReference type="EMBL" id="CGIH01000012">
    <property type="protein sequence ID" value="CFX24938.1"/>
    <property type="molecule type" value="Genomic_DNA"/>
</dbReference>
<feature type="domain" description="DNA polymerase III beta sliding clamp central" evidence="12">
    <location>
        <begin position="132"/>
        <end position="246"/>
    </location>
</feature>
<dbReference type="Proteomes" id="UP000045545">
    <property type="component" value="Unassembled WGS sequence"/>
</dbReference>
<evidence type="ECO:0000256" key="10">
    <source>
        <dbReference type="PIRNR" id="PIRNR000804"/>
    </source>
</evidence>
<dbReference type="SUPFAM" id="SSF55979">
    <property type="entry name" value="DNA clamp"/>
    <property type="match status" value="3"/>
</dbReference>
<dbReference type="STRING" id="690567.847"/>
<dbReference type="PANTHER" id="PTHR30478:SF0">
    <property type="entry name" value="BETA SLIDING CLAMP"/>
    <property type="match status" value="1"/>
</dbReference>
<dbReference type="Pfam" id="PF02768">
    <property type="entry name" value="DNA_pol3_beta_3"/>
    <property type="match status" value="1"/>
</dbReference>
<dbReference type="GO" id="GO:0003677">
    <property type="term" value="F:DNA binding"/>
    <property type="evidence" value="ECO:0007669"/>
    <property type="project" value="UniProtKB-UniRule"/>
</dbReference>
<dbReference type="GO" id="GO:0008408">
    <property type="term" value="F:3'-5' exonuclease activity"/>
    <property type="evidence" value="ECO:0007669"/>
    <property type="project" value="InterPro"/>
</dbReference>
<sequence>MKLNIEKRELSALTTMVYRAASTKNTIPYLSGLLLQLSHDKGLTMTATDMEIGIRASTTNVDVIEEGTVLVNANYLADFIKLLPDTLISMELNTSNSKLNINYGRSSGNINIYRELEYPELPIQKMDFRFSIPQNILKEALRKTVFAAAANHFRQVFTGVLFDILEDGLLKIVASDTHRLAYYTYQMDSKPAPFKFVIPVRTVHELLRFLDDSDNLINIAISDNNVIFYQDEFLLLSRLIEGQYPNYETVIPANFISNLSINAHTLANSLERAKIMPTDDRFKIQPVQLAMQENELLINSYSEAMGEIVEIIEDISIEGEKELKIVFNTNYFLEAVKVFDQECENIIIDFSGSFAPAVLKNPEKDNYLYILVPMRTNN</sequence>
<gene>
    <name evidence="14" type="ORF">847</name>
</gene>
<dbReference type="NCBIfam" id="TIGR00663">
    <property type="entry name" value="dnan"/>
    <property type="match status" value="1"/>
</dbReference>
<comment type="subcellular location">
    <subcellularLocation>
        <location evidence="1 10">Cytoplasm</location>
    </subcellularLocation>
</comment>
<keyword evidence="6 10" id="KW-0548">Nucleotidyltransferase</keyword>
<comment type="subunit">
    <text evidence="10">Forms a ring-shaped head-to-tail homodimer around DNA.</text>
</comment>
<dbReference type="PIRSF" id="PIRSF000804">
    <property type="entry name" value="DNA_pol_III_b"/>
    <property type="match status" value="1"/>
</dbReference>
<keyword evidence="8 10" id="KW-0239">DNA-directed DNA polymerase</keyword>
<comment type="similarity">
    <text evidence="2 10">Belongs to the beta sliding clamp family.</text>
</comment>
<feature type="domain" description="DNA polymerase III beta sliding clamp C-terminal" evidence="13">
    <location>
        <begin position="249"/>
        <end position="375"/>
    </location>
</feature>
<dbReference type="GO" id="GO:0003887">
    <property type="term" value="F:DNA-directed DNA polymerase activity"/>
    <property type="evidence" value="ECO:0007669"/>
    <property type="project" value="UniProtKB-UniRule"/>
</dbReference>
<comment type="function">
    <text evidence="10">Confers DNA tethering and processivity to DNA polymerases and other proteins. Acts as a clamp, forming a ring around DNA (a reaction catalyzed by the clamp-loading complex) which diffuses in an ATP-independent manner freely and bidirectionally along dsDNA. Initially characterized for its ability to contact the catalytic subunit of DNA polymerase III (Pol III), a complex, multichain enzyme responsible for most of the replicative synthesis in bacteria; Pol III exhibits 3'-5' exonuclease proofreading activity. The beta chain is required for initiation of replication as well as for processivity of DNA replication.</text>
</comment>
<dbReference type="InterPro" id="IPR022637">
    <property type="entry name" value="DNA_polIII_beta_cen"/>
</dbReference>
<dbReference type="InterPro" id="IPR001001">
    <property type="entry name" value="DNA_polIII_beta"/>
</dbReference>
<evidence type="ECO:0000256" key="3">
    <source>
        <dbReference type="ARBA" id="ARBA00021035"/>
    </source>
</evidence>
<evidence type="ECO:0000259" key="11">
    <source>
        <dbReference type="Pfam" id="PF00712"/>
    </source>
</evidence>
<dbReference type="GO" id="GO:0009360">
    <property type="term" value="C:DNA polymerase III complex"/>
    <property type="evidence" value="ECO:0007669"/>
    <property type="project" value="InterPro"/>
</dbReference>
<evidence type="ECO:0000256" key="8">
    <source>
        <dbReference type="ARBA" id="ARBA00022932"/>
    </source>
</evidence>
<dbReference type="PANTHER" id="PTHR30478">
    <property type="entry name" value="DNA POLYMERASE III SUBUNIT BETA"/>
    <property type="match status" value="1"/>
</dbReference>
<evidence type="ECO:0000313" key="15">
    <source>
        <dbReference type="Proteomes" id="UP000045545"/>
    </source>
</evidence>
<dbReference type="Pfam" id="PF02767">
    <property type="entry name" value="DNA_pol3_beta_2"/>
    <property type="match status" value="1"/>
</dbReference>
<evidence type="ECO:0000259" key="13">
    <source>
        <dbReference type="Pfam" id="PF02768"/>
    </source>
</evidence>
<accession>A0A0E4C832</accession>